<dbReference type="Proteomes" id="UP000692954">
    <property type="component" value="Unassembled WGS sequence"/>
</dbReference>
<evidence type="ECO:0000313" key="1">
    <source>
        <dbReference type="EMBL" id="CAD8129958.1"/>
    </source>
</evidence>
<gene>
    <name evidence="1" type="ORF">PSON_ATCC_30995.1.T2530006</name>
</gene>
<sequence length="71" mass="8190">MIVLHVLTIIKQQTIFNVCAMMDIIEMDQINVRNFTLPCSKCENNPSGCTECISNKFLQFKYNFKSKGLIK</sequence>
<organism evidence="1 2">
    <name type="scientific">Paramecium sonneborni</name>
    <dbReference type="NCBI Taxonomy" id="65129"/>
    <lineage>
        <taxon>Eukaryota</taxon>
        <taxon>Sar</taxon>
        <taxon>Alveolata</taxon>
        <taxon>Ciliophora</taxon>
        <taxon>Intramacronucleata</taxon>
        <taxon>Oligohymenophorea</taxon>
        <taxon>Peniculida</taxon>
        <taxon>Parameciidae</taxon>
        <taxon>Paramecium</taxon>
    </lineage>
</organism>
<accession>A0A8S1RP21</accession>
<reference evidence="1" key="1">
    <citation type="submission" date="2021-01" db="EMBL/GenBank/DDBJ databases">
        <authorList>
            <consortium name="Genoscope - CEA"/>
            <person name="William W."/>
        </authorList>
    </citation>
    <scope>NUCLEOTIDE SEQUENCE</scope>
</reference>
<protein>
    <submittedName>
        <fullName evidence="1">Uncharacterized protein</fullName>
    </submittedName>
</protein>
<evidence type="ECO:0000313" key="2">
    <source>
        <dbReference type="Proteomes" id="UP000692954"/>
    </source>
</evidence>
<dbReference type="AlphaFoldDB" id="A0A8S1RP21"/>
<proteinExistence type="predicted"/>
<name>A0A8S1RP21_9CILI</name>
<comment type="caution">
    <text evidence="1">The sequence shown here is derived from an EMBL/GenBank/DDBJ whole genome shotgun (WGS) entry which is preliminary data.</text>
</comment>
<dbReference type="EMBL" id="CAJJDN010000253">
    <property type="protein sequence ID" value="CAD8129958.1"/>
    <property type="molecule type" value="Genomic_DNA"/>
</dbReference>
<keyword evidence="2" id="KW-1185">Reference proteome</keyword>